<evidence type="ECO:0000313" key="3">
    <source>
        <dbReference type="Proteomes" id="UP000245207"/>
    </source>
</evidence>
<dbReference type="OrthoDB" id="17255at2759"/>
<dbReference type="PANTHER" id="PTHR14237:SF19">
    <property type="entry name" value="MITOCHONDRIAL AMIDOXIME REDUCING COMPONENT 1"/>
    <property type="match status" value="1"/>
</dbReference>
<dbReference type="STRING" id="35608.A0A2U1MM41"/>
<dbReference type="PROSITE" id="PS51340">
    <property type="entry name" value="MOSC"/>
    <property type="match status" value="1"/>
</dbReference>
<dbReference type="PANTHER" id="PTHR14237">
    <property type="entry name" value="MOLYBDOPTERIN COFACTOR SULFURASE MOSC"/>
    <property type="match status" value="1"/>
</dbReference>
<dbReference type="GO" id="GO:0032787">
    <property type="term" value="P:monocarboxylic acid metabolic process"/>
    <property type="evidence" value="ECO:0007669"/>
    <property type="project" value="UniProtKB-ARBA"/>
</dbReference>
<accession>A0A2U1MM41</accession>
<dbReference type="AlphaFoldDB" id="A0A2U1MM41"/>
<feature type="domain" description="MOSC" evidence="1">
    <location>
        <begin position="155"/>
        <end position="314"/>
    </location>
</feature>
<gene>
    <name evidence="2" type="ORF">CTI12_AA276030</name>
</gene>
<organism evidence="2 3">
    <name type="scientific">Artemisia annua</name>
    <name type="common">Sweet wormwood</name>
    <dbReference type="NCBI Taxonomy" id="35608"/>
    <lineage>
        <taxon>Eukaryota</taxon>
        <taxon>Viridiplantae</taxon>
        <taxon>Streptophyta</taxon>
        <taxon>Embryophyta</taxon>
        <taxon>Tracheophyta</taxon>
        <taxon>Spermatophyta</taxon>
        <taxon>Magnoliopsida</taxon>
        <taxon>eudicotyledons</taxon>
        <taxon>Gunneridae</taxon>
        <taxon>Pentapetalae</taxon>
        <taxon>asterids</taxon>
        <taxon>campanulids</taxon>
        <taxon>Asterales</taxon>
        <taxon>Asteraceae</taxon>
        <taxon>Asteroideae</taxon>
        <taxon>Anthemideae</taxon>
        <taxon>Artemisiinae</taxon>
        <taxon>Artemisia</taxon>
    </lineage>
</organism>
<dbReference type="Pfam" id="PF03473">
    <property type="entry name" value="MOSC"/>
    <property type="match status" value="1"/>
</dbReference>
<dbReference type="SUPFAM" id="SSF141673">
    <property type="entry name" value="MOSC N-terminal domain-like"/>
    <property type="match status" value="1"/>
</dbReference>
<dbReference type="GO" id="GO:0030151">
    <property type="term" value="F:molybdenum ion binding"/>
    <property type="evidence" value="ECO:0007669"/>
    <property type="project" value="InterPro"/>
</dbReference>
<keyword evidence="3" id="KW-1185">Reference proteome</keyword>
<dbReference type="InterPro" id="IPR005302">
    <property type="entry name" value="MoCF_Sase_C"/>
</dbReference>
<sequence length="325" mass="36352">MSSINPCHLSPPFGDSRSRMGEEVAAAKVKSIFVYPIKSCRGISLSEAPLSSTGFRWDRQWVVVNSKGRACTQRVDPKLALVEVELPENAFSMGWKPNKSSHLVIRAPEMDELKVSLCTPPQTCDGVSVWEWSGSALDEGQEASEWFTHYLGKPSRLVRFNQDSEIRPVDPDYAPGHKVMFSDGYPFLLVSKGSLDSLNELLAEPVPINRFRPNILVDGCEPFSEDLWKEIQIGNLTFHGVKLCSRCKVPTINQENALSASEPTETLVKFRSGKVLIPSRKGQGKVYFGQNMVCEDLHEGKENLIRLEDPVYVMRVVTSYDDTLT</sequence>
<dbReference type="Pfam" id="PF03476">
    <property type="entry name" value="MOSC_N"/>
    <property type="match status" value="1"/>
</dbReference>
<name>A0A2U1MM41_ARTAN</name>
<dbReference type="InterPro" id="IPR005303">
    <property type="entry name" value="MOCOS_middle"/>
</dbReference>
<dbReference type="GO" id="GO:0003824">
    <property type="term" value="F:catalytic activity"/>
    <property type="evidence" value="ECO:0007669"/>
    <property type="project" value="InterPro"/>
</dbReference>
<dbReference type="GO" id="GO:0030170">
    <property type="term" value="F:pyridoxal phosphate binding"/>
    <property type="evidence" value="ECO:0007669"/>
    <property type="project" value="InterPro"/>
</dbReference>
<comment type="caution">
    <text evidence="2">The sequence shown here is derived from an EMBL/GenBank/DDBJ whole genome shotgun (WGS) entry which is preliminary data.</text>
</comment>
<evidence type="ECO:0000313" key="2">
    <source>
        <dbReference type="EMBL" id="PWA62330.1"/>
    </source>
</evidence>
<proteinExistence type="predicted"/>
<reference evidence="2 3" key="1">
    <citation type="journal article" date="2018" name="Mol. Plant">
        <title>The genome of Artemisia annua provides insight into the evolution of Asteraceae family and artemisinin biosynthesis.</title>
        <authorList>
            <person name="Shen Q."/>
            <person name="Zhang L."/>
            <person name="Liao Z."/>
            <person name="Wang S."/>
            <person name="Yan T."/>
            <person name="Shi P."/>
            <person name="Liu M."/>
            <person name="Fu X."/>
            <person name="Pan Q."/>
            <person name="Wang Y."/>
            <person name="Lv Z."/>
            <person name="Lu X."/>
            <person name="Zhang F."/>
            <person name="Jiang W."/>
            <person name="Ma Y."/>
            <person name="Chen M."/>
            <person name="Hao X."/>
            <person name="Li L."/>
            <person name="Tang Y."/>
            <person name="Lv G."/>
            <person name="Zhou Y."/>
            <person name="Sun X."/>
            <person name="Brodelius P.E."/>
            <person name="Rose J.K.C."/>
            <person name="Tang K."/>
        </authorList>
    </citation>
    <scope>NUCLEOTIDE SEQUENCE [LARGE SCALE GENOMIC DNA]</scope>
    <source>
        <strain evidence="3">cv. Huhao1</strain>
        <tissue evidence="2">Leaf</tissue>
    </source>
</reference>
<dbReference type="Proteomes" id="UP000245207">
    <property type="component" value="Unassembled WGS sequence"/>
</dbReference>
<dbReference type="EMBL" id="PKPP01004889">
    <property type="protein sequence ID" value="PWA62330.1"/>
    <property type="molecule type" value="Genomic_DNA"/>
</dbReference>
<dbReference type="InterPro" id="IPR011037">
    <property type="entry name" value="Pyrv_Knase-like_insert_dom_sf"/>
</dbReference>
<dbReference type="SUPFAM" id="SSF50800">
    <property type="entry name" value="PK beta-barrel domain-like"/>
    <property type="match status" value="1"/>
</dbReference>
<evidence type="ECO:0000259" key="1">
    <source>
        <dbReference type="PROSITE" id="PS51340"/>
    </source>
</evidence>
<protein>
    <submittedName>
        <fullName evidence="2">Molybdenum cofactor sulfurase family protein</fullName>
    </submittedName>
</protein>